<evidence type="ECO:0000313" key="9">
    <source>
        <dbReference type="EMBL" id="KAF2085534.1"/>
    </source>
</evidence>
<feature type="domain" description="YEATS" evidence="8">
    <location>
        <begin position="9"/>
        <end position="162"/>
    </location>
</feature>
<dbReference type="OrthoDB" id="16041at2759"/>
<dbReference type="GO" id="GO:0005634">
    <property type="term" value="C:nucleus"/>
    <property type="evidence" value="ECO:0007669"/>
    <property type="project" value="UniProtKB-SubCell"/>
</dbReference>
<dbReference type="GO" id="GO:0000785">
    <property type="term" value="C:chromatin"/>
    <property type="evidence" value="ECO:0007669"/>
    <property type="project" value="UniProtKB-ARBA"/>
</dbReference>
<keyword evidence="10" id="KW-1185">Reference proteome</keyword>
<dbReference type="InterPro" id="IPR055129">
    <property type="entry name" value="YEATS_dom"/>
</dbReference>
<evidence type="ECO:0000256" key="7">
    <source>
        <dbReference type="SAM" id="MobiDB-lite"/>
    </source>
</evidence>
<proteinExistence type="predicted"/>
<dbReference type="Pfam" id="PF03366">
    <property type="entry name" value="YEATS"/>
    <property type="match status" value="1"/>
</dbReference>
<dbReference type="Proteomes" id="UP000799776">
    <property type="component" value="Unassembled WGS sequence"/>
</dbReference>
<protein>
    <recommendedName>
        <fullName evidence="1">Protein AF-9 homolog</fullName>
    </recommendedName>
</protein>
<evidence type="ECO:0000256" key="2">
    <source>
        <dbReference type="ARBA" id="ARBA00023015"/>
    </source>
</evidence>
<evidence type="ECO:0000259" key="8">
    <source>
        <dbReference type="PROSITE" id="PS51037"/>
    </source>
</evidence>
<dbReference type="InterPro" id="IPR005033">
    <property type="entry name" value="YEATS"/>
</dbReference>
<gene>
    <name evidence="9" type="ORF">K490DRAFT_46549</name>
</gene>
<sequence>MPAPSDKKRVKGVRITRPFRIGSEAWKLDDKTRPEGTPPDHTTGWRVFVENVEGGPDIGVWLNKVQFGLHETYPNAKRMIASPPFEVRETGWGGFTVEIRLYFQPIVGEKHAVRTHFLMLEPYGPPEQVERQKATNLVRSEILDSIEFNEPTEALYSALTDENLQWGNGAGGKGKGGKGAKMRKMTIGEGTVELPERGKESNPYSKQMEESLLRIFKSADDQLSKELEELTKKKEAIEARRKELAASGDLEVNKKKR</sequence>
<dbReference type="InterPro" id="IPR038704">
    <property type="entry name" value="YEAST_sf"/>
</dbReference>
<evidence type="ECO:0000256" key="6">
    <source>
        <dbReference type="SAM" id="Coils"/>
    </source>
</evidence>
<evidence type="ECO:0000256" key="3">
    <source>
        <dbReference type="ARBA" id="ARBA00023163"/>
    </source>
</evidence>
<dbReference type="PANTHER" id="PTHR47573:SF1">
    <property type="entry name" value="PROTEIN AF-9 HOMOLOG"/>
    <property type="match status" value="1"/>
</dbReference>
<dbReference type="AlphaFoldDB" id="A0A9P4HT50"/>
<keyword evidence="3" id="KW-0804">Transcription</keyword>
<feature type="compositionally biased region" description="Basic residues" evidence="7">
    <location>
        <begin position="175"/>
        <end position="184"/>
    </location>
</feature>
<evidence type="ECO:0000313" key="10">
    <source>
        <dbReference type="Proteomes" id="UP000799776"/>
    </source>
</evidence>
<dbReference type="PROSITE" id="PS51037">
    <property type="entry name" value="YEATS"/>
    <property type="match status" value="1"/>
</dbReference>
<comment type="subcellular location">
    <subcellularLocation>
        <location evidence="5">Nucleus</location>
    </subcellularLocation>
</comment>
<evidence type="ECO:0000256" key="1">
    <source>
        <dbReference type="ARBA" id="ARBA00022408"/>
    </source>
</evidence>
<reference evidence="9" key="1">
    <citation type="journal article" date="2020" name="Stud. Mycol.">
        <title>101 Dothideomycetes genomes: a test case for predicting lifestyles and emergence of pathogens.</title>
        <authorList>
            <person name="Haridas S."/>
            <person name="Albert R."/>
            <person name="Binder M."/>
            <person name="Bloem J."/>
            <person name="Labutti K."/>
            <person name="Salamov A."/>
            <person name="Andreopoulos B."/>
            <person name="Baker S."/>
            <person name="Barry K."/>
            <person name="Bills G."/>
            <person name="Bluhm B."/>
            <person name="Cannon C."/>
            <person name="Castanera R."/>
            <person name="Culley D."/>
            <person name="Daum C."/>
            <person name="Ezra D."/>
            <person name="Gonzalez J."/>
            <person name="Henrissat B."/>
            <person name="Kuo A."/>
            <person name="Liang C."/>
            <person name="Lipzen A."/>
            <person name="Lutzoni F."/>
            <person name="Magnuson J."/>
            <person name="Mondo S."/>
            <person name="Nolan M."/>
            <person name="Ohm R."/>
            <person name="Pangilinan J."/>
            <person name="Park H.-J."/>
            <person name="Ramirez L."/>
            <person name="Alfaro M."/>
            <person name="Sun H."/>
            <person name="Tritt A."/>
            <person name="Yoshinaga Y."/>
            <person name="Zwiers L.-H."/>
            <person name="Turgeon B."/>
            <person name="Goodwin S."/>
            <person name="Spatafora J."/>
            <person name="Crous P."/>
            <person name="Grigoriev I."/>
        </authorList>
    </citation>
    <scope>NUCLEOTIDE SEQUENCE</scope>
    <source>
        <strain evidence="9">CBS 121410</strain>
    </source>
</reference>
<evidence type="ECO:0000256" key="5">
    <source>
        <dbReference type="PROSITE-ProRule" id="PRU00376"/>
    </source>
</evidence>
<organism evidence="9 10">
    <name type="scientific">Saccharata proteae CBS 121410</name>
    <dbReference type="NCBI Taxonomy" id="1314787"/>
    <lineage>
        <taxon>Eukaryota</taxon>
        <taxon>Fungi</taxon>
        <taxon>Dikarya</taxon>
        <taxon>Ascomycota</taxon>
        <taxon>Pezizomycotina</taxon>
        <taxon>Dothideomycetes</taxon>
        <taxon>Dothideomycetes incertae sedis</taxon>
        <taxon>Botryosphaeriales</taxon>
        <taxon>Saccharataceae</taxon>
        <taxon>Saccharata</taxon>
    </lineage>
</organism>
<comment type="caution">
    <text evidence="9">The sequence shown here is derived from an EMBL/GenBank/DDBJ whole genome shotgun (WGS) entry which is preliminary data.</text>
</comment>
<keyword evidence="6" id="KW-0175">Coiled coil</keyword>
<name>A0A9P4HT50_9PEZI</name>
<feature type="coiled-coil region" evidence="6">
    <location>
        <begin position="213"/>
        <end position="247"/>
    </location>
</feature>
<dbReference type="Gene3D" id="2.60.40.1970">
    <property type="entry name" value="YEATS domain"/>
    <property type="match status" value="1"/>
</dbReference>
<feature type="region of interest" description="Disordered" evidence="7">
    <location>
        <begin position="169"/>
        <end position="206"/>
    </location>
</feature>
<accession>A0A9P4HT50</accession>
<dbReference type="EMBL" id="ML978730">
    <property type="protein sequence ID" value="KAF2085534.1"/>
    <property type="molecule type" value="Genomic_DNA"/>
</dbReference>
<keyword evidence="4 5" id="KW-0539">Nucleus</keyword>
<dbReference type="GO" id="GO:0006355">
    <property type="term" value="P:regulation of DNA-templated transcription"/>
    <property type="evidence" value="ECO:0007669"/>
    <property type="project" value="InterPro"/>
</dbReference>
<evidence type="ECO:0000256" key="4">
    <source>
        <dbReference type="ARBA" id="ARBA00023242"/>
    </source>
</evidence>
<dbReference type="PANTHER" id="PTHR47573">
    <property type="entry name" value="PROTEIN AF-9 HOMOLOG"/>
    <property type="match status" value="1"/>
</dbReference>
<keyword evidence="2" id="KW-0805">Transcription regulation</keyword>